<accession>A0A1F5VWQ7</accession>
<dbReference type="AlphaFoldDB" id="A0A1F5VWQ7"/>
<proteinExistence type="predicted"/>
<evidence type="ECO:0000256" key="1">
    <source>
        <dbReference type="SAM" id="Phobius"/>
    </source>
</evidence>
<feature type="transmembrane region" description="Helical" evidence="1">
    <location>
        <begin position="135"/>
        <end position="152"/>
    </location>
</feature>
<gene>
    <name evidence="2" type="ORF">A2Y62_01235</name>
</gene>
<dbReference type="EMBL" id="MFGW01000040">
    <property type="protein sequence ID" value="OGF67869.1"/>
    <property type="molecule type" value="Genomic_DNA"/>
</dbReference>
<dbReference type="STRING" id="1817863.A2Y62_01235"/>
<protein>
    <recommendedName>
        <fullName evidence="4">TIR domain-containing protein</fullName>
    </recommendedName>
</protein>
<organism evidence="2 3">
    <name type="scientific">Candidatus Fischerbacteria bacterium RBG_13_37_8</name>
    <dbReference type="NCBI Taxonomy" id="1817863"/>
    <lineage>
        <taxon>Bacteria</taxon>
        <taxon>Candidatus Fischeribacteriota</taxon>
    </lineage>
</organism>
<evidence type="ECO:0000313" key="2">
    <source>
        <dbReference type="EMBL" id="OGF67869.1"/>
    </source>
</evidence>
<keyword evidence="1" id="KW-0812">Transmembrane</keyword>
<dbReference type="InterPro" id="IPR035897">
    <property type="entry name" value="Toll_tir_struct_dom_sf"/>
</dbReference>
<dbReference type="Proteomes" id="UP000178943">
    <property type="component" value="Unassembled WGS sequence"/>
</dbReference>
<dbReference type="SUPFAM" id="SSF52200">
    <property type="entry name" value="Toll/Interleukin receptor TIR domain"/>
    <property type="match status" value="1"/>
</dbReference>
<sequence length="154" mass="16958">MAFRIFISHSVAPKELGIVYAIINEGSKRGVVPFIPDRSWNPSEGLTDRVSSSIKDADFVLAIATGSGMHLDWLNKEILQASLLGKPLLIIVDDTISMPDDMKHIKIDRANPSKTINEASRILEQYGKDKESKELLTLIGIGGLLFLLLMGVKK</sequence>
<dbReference type="Gene3D" id="3.40.50.10140">
    <property type="entry name" value="Toll/interleukin-1 receptor homology (TIR) domain"/>
    <property type="match status" value="1"/>
</dbReference>
<name>A0A1F5VWQ7_9BACT</name>
<keyword evidence="1" id="KW-0472">Membrane</keyword>
<keyword evidence="1" id="KW-1133">Transmembrane helix</keyword>
<comment type="caution">
    <text evidence="2">The sequence shown here is derived from an EMBL/GenBank/DDBJ whole genome shotgun (WGS) entry which is preliminary data.</text>
</comment>
<reference evidence="2 3" key="1">
    <citation type="journal article" date="2016" name="Nat. Commun.">
        <title>Thousands of microbial genomes shed light on interconnected biogeochemical processes in an aquifer system.</title>
        <authorList>
            <person name="Anantharaman K."/>
            <person name="Brown C.T."/>
            <person name="Hug L.A."/>
            <person name="Sharon I."/>
            <person name="Castelle C.J."/>
            <person name="Probst A.J."/>
            <person name="Thomas B.C."/>
            <person name="Singh A."/>
            <person name="Wilkins M.J."/>
            <person name="Karaoz U."/>
            <person name="Brodie E.L."/>
            <person name="Williams K.H."/>
            <person name="Hubbard S.S."/>
            <person name="Banfield J.F."/>
        </authorList>
    </citation>
    <scope>NUCLEOTIDE SEQUENCE [LARGE SCALE GENOMIC DNA]</scope>
</reference>
<evidence type="ECO:0000313" key="3">
    <source>
        <dbReference type="Proteomes" id="UP000178943"/>
    </source>
</evidence>
<evidence type="ECO:0008006" key="4">
    <source>
        <dbReference type="Google" id="ProtNLM"/>
    </source>
</evidence>